<accession>A0A926JVJ1</accession>
<dbReference type="Proteomes" id="UP000653730">
    <property type="component" value="Unassembled WGS sequence"/>
</dbReference>
<keyword evidence="1" id="KW-0813">Transport</keyword>
<keyword evidence="1" id="KW-0998">Cell outer membrane</keyword>
<comment type="subcellular location">
    <subcellularLocation>
        <location evidence="1">Cell outer membrane</location>
        <topology evidence="1">Multi-pass membrane protein</topology>
    </subcellularLocation>
</comment>
<dbReference type="Gene3D" id="2.170.130.10">
    <property type="entry name" value="TonB-dependent receptor, plug domain"/>
    <property type="match status" value="1"/>
</dbReference>
<feature type="chain" id="PRO_5037847545" evidence="2">
    <location>
        <begin position="28"/>
        <end position="1055"/>
    </location>
</feature>
<dbReference type="NCBIfam" id="TIGR04057">
    <property type="entry name" value="SusC_RagA_signa"/>
    <property type="match status" value="1"/>
</dbReference>
<dbReference type="GO" id="GO:0009279">
    <property type="term" value="C:cell outer membrane"/>
    <property type="evidence" value="ECO:0007669"/>
    <property type="project" value="UniProtKB-SubCell"/>
</dbReference>
<evidence type="ECO:0000259" key="3">
    <source>
        <dbReference type="Pfam" id="PF07715"/>
    </source>
</evidence>
<evidence type="ECO:0000313" key="4">
    <source>
        <dbReference type="EMBL" id="MBC9798260.1"/>
    </source>
</evidence>
<dbReference type="PROSITE" id="PS52016">
    <property type="entry name" value="TONB_DEPENDENT_REC_3"/>
    <property type="match status" value="1"/>
</dbReference>
<dbReference type="Pfam" id="PF07715">
    <property type="entry name" value="Plug"/>
    <property type="match status" value="1"/>
</dbReference>
<evidence type="ECO:0000256" key="2">
    <source>
        <dbReference type="SAM" id="SignalP"/>
    </source>
</evidence>
<keyword evidence="5" id="KW-1185">Reference proteome</keyword>
<dbReference type="FunFam" id="2.170.130.10:FF:000003">
    <property type="entry name" value="SusC/RagA family TonB-linked outer membrane protein"/>
    <property type="match status" value="1"/>
</dbReference>
<dbReference type="SUPFAM" id="SSF49464">
    <property type="entry name" value="Carboxypeptidase regulatory domain-like"/>
    <property type="match status" value="1"/>
</dbReference>
<evidence type="ECO:0000313" key="5">
    <source>
        <dbReference type="Proteomes" id="UP000653730"/>
    </source>
</evidence>
<dbReference type="InterPro" id="IPR037066">
    <property type="entry name" value="Plug_dom_sf"/>
</dbReference>
<keyword evidence="2" id="KW-0732">Signal</keyword>
<dbReference type="InterPro" id="IPR012910">
    <property type="entry name" value="Plug_dom"/>
</dbReference>
<evidence type="ECO:0000256" key="1">
    <source>
        <dbReference type="PROSITE-ProRule" id="PRU01360"/>
    </source>
</evidence>
<comment type="caution">
    <text evidence="4">The sequence shown here is derived from an EMBL/GenBank/DDBJ whole genome shotgun (WGS) entry which is preliminary data.</text>
</comment>
<dbReference type="NCBIfam" id="TIGR04056">
    <property type="entry name" value="OMP_RagA_SusC"/>
    <property type="match status" value="1"/>
</dbReference>
<dbReference type="EMBL" id="JACVDC010000099">
    <property type="protein sequence ID" value="MBC9798260.1"/>
    <property type="molecule type" value="Genomic_DNA"/>
</dbReference>
<dbReference type="SUPFAM" id="SSF56935">
    <property type="entry name" value="Porins"/>
    <property type="match status" value="1"/>
</dbReference>
<keyword evidence="1" id="KW-0472">Membrane</keyword>
<feature type="domain" description="TonB-dependent receptor plug" evidence="3">
    <location>
        <begin position="119"/>
        <end position="227"/>
    </location>
</feature>
<organism evidence="4 5">
    <name type="scientific">Sinomicrobium weinanense</name>
    <dbReference type="NCBI Taxonomy" id="2842200"/>
    <lineage>
        <taxon>Bacteria</taxon>
        <taxon>Pseudomonadati</taxon>
        <taxon>Bacteroidota</taxon>
        <taxon>Flavobacteriia</taxon>
        <taxon>Flavobacteriales</taxon>
        <taxon>Flavobacteriaceae</taxon>
        <taxon>Sinomicrobium</taxon>
    </lineage>
</organism>
<protein>
    <submittedName>
        <fullName evidence="4">TonB-dependent receptor</fullName>
    </submittedName>
</protein>
<dbReference type="InterPro" id="IPR008969">
    <property type="entry name" value="CarboxyPept-like_regulatory"/>
</dbReference>
<dbReference type="InterPro" id="IPR023996">
    <property type="entry name" value="TonB-dep_OMP_SusC/RagA"/>
</dbReference>
<name>A0A926JVJ1_9FLAO</name>
<dbReference type="InterPro" id="IPR023997">
    <property type="entry name" value="TonB-dep_OMP_SusC/RagA_CS"/>
</dbReference>
<comment type="similarity">
    <text evidence="1">Belongs to the TonB-dependent receptor family.</text>
</comment>
<dbReference type="AlphaFoldDB" id="A0A926JVJ1"/>
<keyword evidence="1" id="KW-1134">Transmembrane beta strand</keyword>
<keyword evidence="4" id="KW-0675">Receptor</keyword>
<proteinExistence type="inferred from homology"/>
<sequence>MKKNYQKRRMRLYVLLLFCGTMSFAQKKVSGVVTSEDNNQPLPGVSVLVVGTTTGVSTDFDGKYSISVPDDNSTLEFSYIGMISQQVKVGGKATINITLKTDVSTLDEVVVVGYDTQTKESLVGSITQVKPKDLKIPSSNLTTALAGRVAGMISYQPSGEPGQDNAQFFIRGATTFGIRQSPLILIDGIELTTNDLARMLPDDIESFSVFKDATATAIYGARGANGVISVTTKTGEIGKPKVNLRYESSLSQPTKNVEFADPLTYLRLHNEAVRTRDPLAPLPYAQNKIDNTLLEGSNPNVYPYVDWQDELLKDFTINQRVNFSVAGGGKVARYYVAGGFSQDNGILKVDNRNNFNNNIDLKKFSLRSNVNINLTKTTEAIVRLNATIDDYTGPIPGGSQVYNMITRSNPVRFPAYFEPDEANEFTEHILFGNDEGGNFLNPYAELVRGYRDYSRSLNLVQLEVKQELSFVAPGLRWRFLGNINRTSAYGINRAYNPFYYRVGLYNSAEDKYTLTPLNEDSGTEFLTFDPNDSDRIVNSVIYMETALNYDHTFKEKHTVSGLLVGIIRDYVDGNAQDLQLSLPSRNVGLSGRFTYDYDRRYFVEFNFGYNGSERFSKDHRFGFFPSVGAGWVISNEKFWNIEAVNRLKIRGSYGVVGNDAIGDRNDRFFYLSNVNLIDNSRGASFGTNFDFFRPGVSISRYENRSVTWETAYKKNFGLEINMFNDAIQFQGELFSEKRTNILQTRSDIPSLVGLQAPIRANVGKAKSRGFELTLDINHQFNENLWVSIRSNYVDTRSEFTVFEEPDYAGFGTPWLSKVGRPLNQAYGFIAERLFVDEEDVANSPRQDFGEVMGGDIKYKDINGDGVITDLDRVPIGESTQPEVSYGFGFSIGYKNFDISAFFQGLGRMSFFIDAFKLTPFSDTDVSGDPYYDYLPEKRSENQIIQAFADNHWSEDNRDIYAMWPRLSTYPVSNNTRTNTWFMRDGAFIRLKQAEIGYNIKGRKGGLLGLADIRIYLSGTNLVHWSKFKLWDPELRGKGFNYPLQRVINLGARVNF</sequence>
<feature type="signal peptide" evidence="2">
    <location>
        <begin position="1"/>
        <end position="27"/>
    </location>
</feature>
<keyword evidence="1" id="KW-0812">Transmembrane</keyword>
<reference evidence="4 5" key="1">
    <citation type="submission" date="2020-09" db="EMBL/GenBank/DDBJ databases">
        <title>Sinomicrobium weinanense sp. nov., a halophilic bacteria isolated from saline-alkali soil.</title>
        <authorList>
            <person name="Wu P."/>
            <person name="Ren H."/>
            <person name="Mei Y."/>
            <person name="Liang Y."/>
            <person name="Chen Z."/>
        </authorList>
    </citation>
    <scope>NUCLEOTIDE SEQUENCE [LARGE SCALE GENOMIC DNA]</scope>
    <source>
        <strain evidence="4 5">FJxs</strain>
    </source>
</reference>
<dbReference type="RefSeq" id="WP_187967385.1">
    <property type="nucleotide sequence ID" value="NZ_JACVDC010000099.1"/>
</dbReference>
<dbReference type="Gene3D" id="2.60.40.1120">
    <property type="entry name" value="Carboxypeptidase-like, regulatory domain"/>
    <property type="match status" value="1"/>
</dbReference>
<gene>
    <name evidence="4" type="ORF">IBL28_19990</name>
</gene>
<dbReference type="InterPro" id="IPR039426">
    <property type="entry name" value="TonB-dep_rcpt-like"/>
</dbReference>
<dbReference type="Pfam" id="PF13715">
    <property type="entry name" value="CarbopepD_reg_2"/>
    <property type="match status" value="1"/>
</dbReference>
<dbReference type="FunFam" id="2.60.40.1120:FF:000003">
    <property type="entry name" value="Outer membrane protein Omp121"/>
    <property type="match status" value="1"/>
</dbReference>